<keyword evidence="1" id="KW-1133">Transmembrane helix</keyword>
<reference evidence="2" key="1">
    <citation type="journal article" date="2021" name="Proc. Natl. Acad. Sci. U.S.A.">
        <title>A Catalog of Tens of Thousands of Viruses from Human Metagenomes Reveals Hidden Associations with Chronic Diseases.</title>
        <authorList>
            <person name="Tisza M.J."/>
            <person name="Buck C.B."/>
        </authorList>
    </citation>
    <scope>NUCLEOTIDE SEQUENCE</scope>
    <source>
        <strain evidence="2">CtRcp9</strain>
    </source>
</reference>
<name>A0A8S5PLT3_9CAUD</name>
<evidence type="ECO:0000313" key="2">
    <source>
        <dbReference type="EMBL" id="DAE07427.1"/>
    </source>
</evidence>
<keyword evidence="1" id="KW-0472">Membrane</keyword>
<feature type="transmembrane region" description="Helical" evidence="1">
    <location>
        <begin position="6"/>
        <end position="28"/>
    </location>
</feature>
<accession>A0A8S5PLT3</accession>
<evidence type="ECO:0000256" key="1">
    <source>
        <dbReference type="SAM" id="Phobius"/>
    </source>
</evidence>
<sequence length="35" mass="4095">MRIYVLIVFCRLLVYNGNILLMVGRVCYGERNSSE</sequence>
<protein>
    <submittedName>
        <fullName evidence="2">Uncharacterized protein</fullName>
    </submittedName>
</protein>
<keyword evidence="1" id="KW-0812">Transmembrane</keyword>
<dbReference type="EMBL" id="BK015450">
    <property type="protein sequence ID" value="DAE07427.1"/>
    <property type="molecule type" value="Genomic_DNA"/>
</dbReference>
<proteinExistence type="predicted"/>
<organism evidence="2">
    <name type="scientific">Siphoviridae sp. ctRcp9</name>
    <dbReference type="NCBI Taxonomy" id="2825504"/>
    <lineage>
        <taxon>Viruses</taxon>
        <taxon>Duplodnaviria</taxon>
        <taxon>Heunggongvirae</taxon>
        <taxon>Uroviricota</taxon>
        <taxon>Caudoviricetes</taxon>
    </lineage>
</organism>